<evidence type="ECO:0000256" key="8">
    <source>
        <dbReference type="ARBA" id="ARBA00022982"/>
    </source>
</evidence>
<keyword evidence="6 12" id="KW-0812">Transmembrane</keyword>
<comment type="caution">
    <text evidence="13">The sequence shown here is derived from an EMBL/GenBank/DDBJ whole genome shotgun (WGS) entry which is preliminary data.</text>
</comment>
<feature type="transmembrane region" description="Helical" evidence="12">
    <location>
        <begin position="359"/>
        <end position="382"/>
    </location>
</feature>
<keyword evidence="7 12" id="KW-0479">Metal-binding</keyword>
<evidence type="ECO:0000256" key="9">
    <source>
        <dbReference type="ARBA" id="ARBA00022989"/>
    </source>
</evidence>
<sequence>MYEATWLAYDPVIYSRLLTSMTLIFHIIFATIGVGVPIMIALAEWIGIKRNDPHYHLLARRWARGFVVTVAVGVVTGTAIGLQLSLLWPNFMKIAGQSIALPLFMETFAFFFEAIFLGIYLYTWDRFKSKMRHFLLLIPVVIGSSASALFITMVNAFMNAPRGFDVENGQLTNIQPLVAMFNPATPTKVAHVLLTAYLTSAFVLAGIAAFSMLRGKKHVYYKKALKLTMTSALVFAIGTAIVGDLSGKYLAEYQPEKLAAAEWHFETMENAPLILGGVLTEDNEVKYGLEIPYALSILAHGAPNSEVMGLEEFPEDEIPPLYIHYLFDSMVFIGMYLAVVSFLFVAASYFRRFNPYRRWLLRLILIGAPLSMVAIEVGWIFAEVGRQPWILRGYMKTAEGATTSGSVDVMLIVFALLYVVLAVTCLSVLRRLFRHYPAEEELKSDKWTGGGLDEL</sequence>
<evidence type="ECO:0000256" key="7">
    <source>
        <dbReference type="ARBA" id="ARBA00022723"/>
    </source>
</evidence>
<evidence type="ECO:0000313" key="14">
    <source>
        <dbReference type="Proteomes" id="UP001597497"/>
    </source>
</evidence>
<name>A0ABW5R9L3_9BACL</name>
<evidence type="ECO:0000256" key="2">
    <source>
        <dbReference type="ARBA" id="ARBA00009819"/>
    </source>
</evidence>
<keyword evidence="4 12" id="KW-1003">Cell membrane</keyword>
<dbReference type="PANTHER" id="PTHR30365">
    <property type="entry name" value="CYTOCHROME D UBIQUINOL OXIDASE"/>
    <property type="match status" value="1"/>
</dbReference>
<keyword evidence="9 12" id="KW-1133">Transmembrane helix</keyword>
<keyword evidence="8 12" id="KW-0249">Electron transport</keyword>
<evidence type="ECO:0000256" key="1">
    <source>
        <dbReference type="ARBA" id="ARBA00004651"/>
    </source>
</evidence>
<dbReference type="PANTHER" id="PTHR30365:SF14">
    <property type="entry name" value="CYTOCHROME BD MENAQUINOL OXIDASE SUBUNIT I-RELATED"/>
    <property type="match status" value="1"/>
</dbReference>
<gene>
    <name evidence="13" type="ORF">ACFSUC_08650</name>
</gene>
<keyword evidence="3 12" id="KW-0813">Transport</keyword>
<dbReference type="InterPro" id="IPR002585">
    <property type="entry name" value="Cyt-d_ubiquinol_oxidase_su_1"/>
</dbReference>
<dbReference type="RefSeq" id="WP_379929148.1">
    <property type="nucleotide sequence ID" value="NZ_JBHUMM010000014.1"/>
</dbReference>
<feature type="transmembrane region" description="Helical" evidence="12">
    <location>
        <begin position="66"/>
        <end position="87"/>
    </location>
</feature>
<evidence type="ECO:0000256" key="5">
    <source>
        <dbReference type="ARBA" id="ARBA00022617"/>
    </source>
</evidence>
<dbReference type="Pfam" id="PF01654">
    <property type="entry name" value="Cyt_bd_oxida_I"/>
    <property type="match status" value="1"/>
</dbReference>
<proteinExistence type="inferred from homology"/>
<feature type="transmembrane region" description="Helical" evidence="12">
    <location>
        <begin position="224"/>
        <end position="243"/>
    </location>
</feature>
<feature type="transmembrane region" description="Helical" evidence="12">
    <location>
        <begin position="99"/>
        <end position="122"/>
    </location>
</feature>
<evidence type="ECO:0000256" key="3">
    <source>
        <dbReference type="ARBA" id="ARBA00022448"/>
    </source>
</evidence>
<dbReference type="PIRSF" id="PIRSF006446">
    <property type="entry name" value="Cyt_quinol_oxidase_1"/>
    <property type="match status" value="1"/>
</dbReference>
<evidence type="ECO:0000256" key="10">
    <source>
        <dbReference type="ARBA" id="ARBA00023004"/>
    </source>
</evidence>
<feature type="transmembrane region" description="Helical" evidence="12">
    <location>
        <begin position="23"/>
        <end position="46"/>
    </location>
</feature>
<comment type="similarity">
    <text evidence="2 12">Belongs to the cytochrome ubiquinol oxidase subunit 1 family.</text>
</comment>
<reference evidence="14" key="1">
    <citation type="journal article" date="2019" name="Int. J. Syst. Evol. Microbiol.">
        <title>The Global Catalogue of Microorganisms (GCM) 10K type strain sequencing project: providing services to taxonomists for standard genome sequencing and annotation.</title>
        <authorList>
            <consortium name="The Broad Institute Genomics Platform"/>
            <consortium name="The Broad Institute Genome Sequencing Center for Infectious Disease"/>
            <person name="Wu L."/>
            <person name="Ma J."/>
        </authorList>
    </citation>
    <scope>NUCLEOTIDE SEQUENCE [LARGE SCALE GENOMIC DNA]</scope>
    <source>
        <strain evidence="14">KCTC 33676</strain>
    </source>
</reference>
<feature type="transmembrane region" description="Helical" evidence="12">
    <location>
        <begin position="134"/>
        <end position="158"/>
    </location>
</feature>
<evidence type="ECO:0000313" key="13">
    <source>
        <dbReference type="EMBL" id="MFD2671673.1"/>
    </source>
</evidence>
<organism evidence="13 14">
    <name type="scientific">Marinicrinis sediminis</name>
    <dbReference type="NCBI Taxonomy" id="1652465"/>
    <lineage>
        <taxon>Bacteria</taxon>
        <taxon>Bacillati</taxon>
        <taxon>Bacillota</taxon>
        <taxon>Bacilli</taxon>
        <taxon>Bacillales</taxon>
        <taxon>Paenibacillaceae</taxon>
    </lineage>
</organism>
<evidence type="ECO:0000256" key="6">
    <source>
        <dbReference type="ARBA" id="ARBA00022692"/>
    </source>
</evidence>
<comment type="subcellular location">
    <subcellularLocation>
        <location evidence="1">Cell membrane</location>
        <topology evidence="1">Multi-pass membrane protein</topology>
    </subcellularLocation>
</comment>
<evidence type="ECO:0000256" key="12">
    <source>
        <dbReference type="PIRNR" id="PIRNR006446"/>
    </source>
</evidence>
<feature type="transmembrane region" description="Helical" evidence="12">
    <location>
        <begin position="409"/>
        <end position="429"/>
    </location>
</feature>
<evidence type="ECO:0000256" key="11">
    <source>
        <dbReference type="ARBA" id="ARBA00023136"/>
    </source>
</evidence>
<keyword evidence="5 12" id="KW-0349">Heme</keyword>
<dbReference type="Proteomes" id="UP001597497">
    <property type="component" value="Unassembled WGS sequence"/>
</dbReference>
<keyword evidence="11 12" id="KW-0472">Membrane</keyword>
<feature type="transmembrane region" description="Helical" evidence="12">
    <location>
        <begin position="189"/>
        <end position="212"/>
    </location>
</feature>
<accession>A0ABW5R9L3</accession>
<evidence type="ECO:0000256" key="4">
    <source>
        <dbReference type="ARBA" id="ARBA00022475"/>
    </source>
</evidence>
<protein>
    <submittedName>
        <fullName evidence="13">Cytochrome ubiquinol oxidase subunit I</fullName>
    </submittedName>
</protein>
<feature type="transmembrane region" description="Helical" evidence="12">
    <location>
        <begin position="322"/>
        <end position="347"/>
    </location>
</feature>
<keyword evidence="10 12" id="KW-0408">Iron</keyword>
<keyword evidence="14" id="KW-1185">Reference proteome</keyword>
<dbReference type="EMBL" id="JBHUMM010000014">
    <property type="protein sequence ID" value="MFD2671673.1"/>
    <property type="molecule type" value="Genomic_DNA"/>
</dbReference>